<proteinExistence type="predicted"/>
<reference evidence="1" key="1">
    <citation type="submission" date="2022-10" db="EMBL/GenBank/DDBJ databases">
        <authorList>
            <person name="Yu W.X."/>
        </authorList>
    </citation>
    <scope>NUCLEOTIDE SEQUENCE</scope>
    <source>
        <strain evidence="1">D04</strain>
    </source>
</reference>
<name>A0AAE3SJR4_9BACT</name>
<dbReference type="Proteomes" id="UP001207408">
    <property type="component" value="Unassembled WGS sequence"/>
</dbReference>
<protein>
    <submittedName>
        <fullName evidence="1">Uncharacterized protein</fullName>
    </submittedName>
</protein>
<sequence length="386" mass="44398">MTSIRNQHTIKLFSTILNHISELVVGVDKIVGIYNQEDGNNLLEGISLYMQNGSLVEHRLEIDQNNQGLLQLQSDRIQYKWLNSAQVPFEERHLGTGQLNIFNEYENLILLISIPQYNSLKRNLVFIYFKGDFDQFGVQHDKAKLSTQNKSIIGHLISKSVISLNKVYWNQEAKLMRFARKSQEVIKYQKNSIDSVAKSEALENLVIGWVMDYLNNLSQAGSVNYVLQNEALQKITDYKGEFSELKKAIQEAAEYAFLLNSYSGSDMVTIEADFITLNTYVNNSEFTYENINLPPRLKKTHELLDRLEKYALKISHEGLSLTSYNVGKSMNRPITAAAISDSLSKNKDRINTLFKQFPDKWNFIKNNFRPIINVTARDNIHLKNWG</sequence>
<comment type="caution">
    <text evidence="1">The sequence shown here is derived from an EMBL/GenBank/DDBJ whole genome shotgun (WGS) entry which is preliminary data.</text>
</comment>
<keyword evidence="2" id="KW-1185">Reference proteome</keyword>
<gene>
    <name evidence="1" type="ORF">OM074_09000</name>
</gene>
<evidence type="ECO:0000313" key="1">
    <source>
        <dbReference type="EMBL" id="MCW3805764.1"/>
    </source>
</evidence>
<evidence type="ECO:0000313" key="2">
    <source>
        <dbReference type="Proteomes" id="UP001207408"/>
    </source>
</evidence>
<organism evidence="1 2">
    <name type="scientific">Plebeiibacterium marinum</name>
    <dbReference type="NCBI Taxonomy" id="2992111"/>
    <lineage>
        <taxon>Bacteria</taxon>
        <taxon>Pseudomonadati</taxon>
        <taxon>Bacteroidota</taxon>
        <taxon>Bacteroidia</taxon>
        <taxon>Marinilabiliales</taxon>
        <taxon>Marinilabiliaceae</taxon>
        <taxon>Plebeiibacterium</taxon>
    </lineage>
</organism>
<accession>A0AAE3SJR4</accession>
<dbReference type="EMBL" id="JAPDPI010000015">
    <property type="protein sequence ID" value="MCW3805764.1"/>
    <property type="molecule type" value="Genomic_DNA"/>
</dbReference>
<dbReference type="RefSeq" id="WP_301199130.1">
    <property type="nucleotide sequence ID" value="NZ_JAPDPI010000015.1"/>
</dbReference>
<dbReference type="AlphaFoldDB" id="A0AAE3SJR4"/>